<evidence type="ECO:0000313" key="2">
    <source>
        <dbReference type="Proteomes" id="UP000780875"/>
    </source>
</evidence>
<comment type="caution">
    <text evidence="1">The sequence shown here is derived from an EMBL/GenBank/DDBJ whole genome shotgun (WGS) entry which is preliminary data.</text>
</comment>
<evidence type="ECO:0008006" key="3">
    <source>
        <dbReference type="Google" id="ProtNLM"/>
    </source>
</evidence>
<dbReference type="EMBL" id="JAIQZJ010000003">
    <property type="protein sequence ID" value="MBZ5738228.1"/>
    <property type="molecule type" value="Genomic_DNA"/>
</dbReference>
<evidence type="ECO:0000313" key="1">
    <source>
        <dbReference type="EMBL" id="MBZ5738228.1"/>
    </source>
</evidence>
<name>A0ABS7UB64_9ACTN</name>
<reference evidence="1 2" key="1">
    <citation type="submission" date="2021-09" db="EMBL/GenBank/DDBJ databases">
        <title>Whole genome sequence of Nocardioides sp. GBK3QG-3.</title>
        <authorList>
            <person name="Tuo L."/>
        </authorList>
    </citation>
    <scope>NUCLEOTIDE SEQUENCE [LARGE SCALE GENOMIC DNA]</scope>
    <source>
        <strain evidence="1 2">GBK3QG-3</strain>
    </source>
</reference>
<sequence length="186" mass="20009">MTRYVDLATDGTAVGRCIVLPGRQYTPDGPLLFFAAQVALARGWDVRQVWWEVPRFDDDADEVAWVAAELAAAVDGHDVRVLVVAKSLGTLCAAAAAEHGYAAAWLTPLLSEPDLAAPLLAYPAAQLVVIGSEDPYLDRDVLEALPGEQLVVPGDHVLRIPGDVSASVASHDRVVRAFDEWLEVRS</sequence>
<dbReference type="Gene3D" id="3.40.50.1820">
    <property type="entry name" value="alpha/beta hydrolase"/>
    <property type="match status" value="1"/>
</dbReference>
<organism evidence="1 2">
    <name type="scientific">Nocardioides mangrovi</name>
    <dbReference type="NCBI Taxonomy" id="2874580"/>
    <lineage>
        <taxon>Bacteria</taxon>
        <taxon>Bacillati</taxon>
        <taxon>Actinomycetota</taxon>
        <taxon>Actinomycetes</taxon>
        <taxon>Propionibacteriales</taxon>
        <taxon>Nocardioidaceae</taxon>
        <taxon>Nocardioides</taxon>
    </lineage>
</organism>
<dbReference type="Proteomes" id="UP000780875">
    <property type="component" value="Unassembled WGS sequence"/>
</dbReference>
<protein>
    <recommendedName>
        <fullName evidence="3">Alpha/beta hydrolase</fullName>
    </recommendedName>
</protein>
<dbReference type="InterPro" id="IPR029058">
    <property type="entry name" value="AB_hydrolase_fold"/>
</dbReference>
<keyword evidence="2" id="KW-1185">Reference proteome</keyword>
<proteinExistence type="predicted"/>
<gene>
    <name evidence="1" type="ORF">K8U61_08645</name>
</gene>
<accession>A0ABS7UB64</accession>
<dbReference type="RefSeq" id="WP_224122593.1">
    <property type="nucleotide sequence ID" value="NZ_JAIQZJ010000003.1"/>
</dbReference>
<dbReference type="SUPFAM" id="SSF53474">
    <property type="entry name" value="alpha/beta-Hydrolases"/>
    <property type="match status" value="1"/>
</dbReference>